<dbReference type="SUPFAM" id="SSF109604">
    <property type="entry name" value="HD-domain/PDEase-like"/>
    <property type="match status" value="1"/>
</dbReference>
<protein>
    <submittedName>
        <fullName evidence="2">Diguanylate phosphodiesterase</fullName>
    </submittedName>
</protein>
<organism evidence="2 3">
    <name type="scientific">Thermomicrobium roseum (strain ATCC 27502 / DSM 5159 / P-2)</name>
    <dbReference type="NCBI Taxonomy" id="309801"/>
    <lineage>
        <taxon>Bacteria</taxon>
        <taxon>Pseudomonadati</taxon>
        <taxon>Thermomicrobiota</taxon>
        <taxon>Thermomicrobia</taxon>
        <taxon>Thermomicrobiales</taxon>
        <taxon>Thermomicrobiaceae</taxon>
        <taxon>Thermomicrobium</taxon>
    </lineage>
</organism>
<dbReference type="eggNOG" id="COG3434">
    <property type="taxonomic scope" value="Bacteria"/>
</dbReference>
<keyword evidence="3" id="KW-1185">Reference proteome</keyword>
<dbReference type="Pfam" id="PF08668">
    <property type="entry name" value="HDOD"/>
    <property type="match status" value="1"/>
</dbReference>
<dbReference type="KEGG" id="tro:trd_A0735"/>
<sequence>MRDVFLRRQPILTRRLDVWGYQVSASHPSFVQPPPALSGSATHPDPSEAEARLLFDALAEVGLPALVGDSIALIELSPAAALAAQDFLAGLATPDRLIPLLTLEPPPDRQLLLDAIAALRSHGFRVGTAGVPSDEVLQAVTRTIDLVAVEYSRANTRLDTLASHLRAGRALLLVTGIEDYQAFDRCREQRVTLFAGTFLALPRPVRALRAPTSRALLLLLARLQDPEVEFSELEALISLDVGLTYRLLRLVNTVWLGRRRIESVRQALLVLGTRLVSAWVTLLLMADIPDKPQELLTLAIVRARMAELVAAARGRTSRESAFLVGLLSVLDALLDQPMSDLVAALPLADELAAALLHREGELGLVLDIVLAYERGDWLRLPASGLRPSLLSSAYVDALAFAREIESALAA</sequence>
<dbReference type="AlphaFoldDB" id="B9L4M1"/>
<accession>B9L4M1</accession>
<geneLocation type="plasmid" evidence="3">
    <name>Tros</name>
</geneLocation>
<evidence type="ECO:0000259" key="1">
    <source>
        <dbReference type="PROSITE" id="PS51833"/>
    </source>
</evidence>
<reference evidence="2 3" key="1">
    <citation type="journal article" date="2009" name="PLoS ONE">
        <title>Complete genome sequence of the aerobic CO-oxidizing thermophile Thermomicrobium roseum.</title>
        <authorList>
            <person name="Wu D."/>
            <person name="Raymond J."/>
            <person name="Wu M."/>
            <person name="Chatterji S."/>
            <person name="Ren Q."/>
            <person name="Graham J.E."/>
            <person name="Bryant D.A."/>
            <person name="Robb F."/>
            <person name="Colman A."/>
            <person name="Tallon L.J."/>
            <person name="Badger J.H."/>
            <person name="Madupu R."/>
            <person name="Ward N.L."/>
            <person name="Eisen J.A."/>
        </authorList>
    </citation>
    <scope>NUCLEOTIDE SEQUENCE [LARGE SCALE GENOMIC DNA]</scope>
    <source>
        <strain evidence="3">ATCC 27502 / DSM 5159 / P-2</strain>
        <plasmid evidence="2">unnamed</plasmid>
    </source>
</reference>
<dbReference type="PROSITE" id="PS51833">
    <property type="entry name" value="HDOD"/>
    <property type="match status" value="1"/>
</dbReference>
<dbReference type="Proteomes" id="UP000000447">
    <property type="component" value="Plasmid unnamed"/>
</dbReference>
<dbReference type="PIRSF" id="PIRSF003180">
    <property type="entry name" value="DiGMPpdiest_YuxH"/>
    <property type="match status" value="1"/>
</dbReference>
<proteinExistence type="predicted"/>
<dbReference type="PANTHER" id="PTHR33525">
    <property type="match status" value="1"/>
</dbReference>
<dbReference type="InterPro" id="IPR014408">
    <property type="entry name" value="dGMP_Pdiesterase_EAL/HD-GYP"/>
</dbReference>
<dbReference type="PANTHER" id="PTHR33525:SF4">
    <property type="entry name" value="CYCLIC DI-GMP PHOSPHODIESTERASE CDGJ"/>
    <property type="match status" value="1"/>
</dbReference>
<keyword evidence="2" id="KW-0614">Plasmid</keyword>
<feature type="domain" description="HDOD" evidence="1">
    <location>
        <begin position="209"/>
        <end position="393"/>
    </location>
</feature>
<dbReference type="InterPro" id="IPR013976">
    <property type="entry name" value="HDOD"/>
</dbReference>
<name>B9L4M1_THERP</name>
<evidence type="ECO:0000313" key="3">
    <source>
        <dbReference type="Proteomes" id="UP000000447"/>
    </source>
</evidence>
<dbReference type="RefSeq" id="WP_012642995.1">
    <property type="nucleotide sequence ID" value="NC_011961.1"/>
</dbReference>
<dbReference type="HOGENOM" id="CLU_044951_0_0_0"/>
<dbReference type="EMBL" id="CP001276">
    <property type="protein sequence ID" value="ACM07008.1"/>
    <property type="molecule type" value="Genomic_DNA"/>
</dbReference>
<evidence type="ECO:0000313" key="2">
    <source>
        <dbReference type="EMBL" id="ACM07008.1"/>
    </source>
</evidence>
<dbReference type="InterPro" id="IPR052340">
    <property type="entry name" value="RNase_Y/CdgJ"/>
</dbReference>
<gene>
    <name evidence="2" type="ordered locus">trd_A0735</name>
</gene>
<dbReference type="Gene3D" id="1.10.3210.10">
    <property type="entry name" value="Hypothetical protein af1432"/>
    <property type="match status" value="1"/>
</dbReference>